<dbReference type="EMBL" id="CAJJDO010000194">
    <property type="protein sequence ID" value="CAD8214017.1"/>
    <property type="molecule type" value="Genomic_DNA"/>
</dbReference>
<dbReference type="Proteomes" id="UP000689195">
    <property type="component" value="Unassembled WGS sequence"/>
</dbReference>
<keyword evidence="2" id="KW-1185">Reference proteome</keyword>
<gene>
    <name evidence="1" type="ORF">PPENT_87.1.T1940001</name>
</gene>
<evidence type="ECO:0000313" key="1">
    <source>
        <dbReference type="EMBL" id="CAD8214017.1"/>
    </source>
</evidence>
<comment type="caution">
    <text evidence="1">The sequence shown here is derived from an EMBL/GenBank/DDBJ whole genome shotgun (WGS) entry which is preliminary data.</text>
</comment>
<protein>
    <submittedName>
        <fullName evidence="1">Uncharacterized protein</fullName>
    </submittedName>
</protein>
<organism evidence="1 2">
    <name type="scientific">Paramecium pentaurelia</name>
    <dbReference type="NCBI Taxonomy" id="43138"/>
    <lineage>
        <taxon>Eukaryota</taxon>
        <taxon>Sar</taxon>
        <taxon>Alveolata</taxon>
        <taxon>Ciliophora</taxon>
        <taxon>Intramacronucleata</taxon>
        <taxon>Oligohymenophorea</taxon>
        <taxon>Peniculida</taxon>
        <taxon>Parameciidae</taxon>
        <taxon>Paramecium</taxon>
    </lineage>
</organism>
<name>A0A8S1YND0_9CILI</name>
<reference evidence="1" key="1">
    <citation type="submission" date="2021-01" db="EMBL/GenBank/DDBJ databases">
        <authorList>
            <consortium name="Genoscope - CEA"/>
            <person name="William W."/>
        </authorList>
    </citation>
    <scope>NUCLEOTIDE SEQUENCE</scope>
</reference>
<proteinExistence type="predicted"/>
<accession>A0A8S1YND0</accession>
<dbReference type="AlphaFoldDB" id="A0A8S1YND0"/>
<sequence length="361" mass="43200">MLQNFKVQVFKYETVTIDPKAISQIKNQPFYEAVIWRTNVEEVLNKIPQFFVYISLFNNEFDMIWFMSFIQQLKESVSAIINILEVVIKDYFIPDLILGSVSIDQFFQSMLYLNSISNQILLKYPKSFQIISKRKINFQNQFENLKFFQLQRFKDVSLIQICAYYNKKYLKIDQAQTLFSMRSELNDLIRCLKFSSIFQLKLNFYFDELVPTIIPYINTVIRNCPKQLQFLQIQVEANSVEQMKIVVERKDVLTAFSNSFLQIIQQYKDRSLNFFNLDRYDFDQLYFEVSGNLNLNNCHQLFEQFTQFKVFKASILNNTAIQTFQFSSNLKSQQLEILDITFENIQLDFQQFPFNQLNTWF</sequence>
<evidence type="ECO:0000313" key="2">
    <source>
        <dbReference type="Proteomes" id="UP000689195"/>
    </source>
</evidence>